<dbReference type="PATRIC" id="fig|1123269.5.peg.3453"/>
<dbReference type="InterPro" id="IPR006311">
    <property type="entry name" value="TAT_signal"/>
</dbReference>
<dbReference type="InterPro" id="IPR036866">
    <property type="entry name" value="RibonucZ/Hydroxyglut_hydro"/>
</dbReference>
<dbReference type="PANTHER" id="PTHR30619">
    <property type="entry name" value="DNA INTERNALIZATION/COMPETENCE PROTEIN COMEC/REC2"/>
    <property type="match status" value="1"/>
</dbReference>
<organism evidence="3 4">
    <name type="scientific">Sphingomonas sanxanigenens DSM 19645 = NX02</name>
    <dbReference type="NCBI Taxonomy" id="1123269"/>
    <lineage>
        <taxon>Bacteria</taxon>
        <taxon>Pseudomonadati</taxon>
        <taxon>Pseudomonadota</taxon>
        <taxon>Alphaproteobacteria</taxon>
        <taxon>Sphingomonadales</taxon>
        <taxon>Sphingomonadaceae</taxon>
        <taxon>Sphingomonas</taxon>
    </lineage>
</organism>
<dbReference type="STRING" id="1123269.NX02_17630"/>
<feature type="chain" id="PRO_5004785265" description="Metallo-beta-lactamase domain-containing protein" evidence="1">
    <location>
        <begin position="23"/>
        <end position="414"/>
    </location>
</feature>
<name>W0AHS4_9SPHN</name>
<evidence type="ECO:0000256" key="1">
    <source>
        <dbReference type="SAM" id="SignalP"/>
    </source>
</evidence>
<reference evidence="3 4" key="1">
    <citation type="submission" date="2013-07" db="EMBL/GenBank/DDBJ databases">
        <title>Completed genome of Sphingomonas sanxanigenens NX02.</title>
        <authorList>
            <person name="Ma T."/>
            <person name="Huang H."/>
            <person name="Wu M."/>
            <person name="Li X."/>
            <person name="Li G."/>
        </authorList>
    </citation>
    <scope>NUCLEOTIDE SEQUENCE [LARGE SCALE GENOMIC DNA]</scope>
    <source>
        <strain evidence="3 4">NX02</strain>
    </source>
</reference>
<protein>
    <recommendedName>
        <fullName evidence="2">Metallo-beta-lactamase domain-containing protein</fullName>
    </recommendedName>
</protein>
<evidence type="ECO:0000313" key="3">
    <source>
        <dbReference type="EMBL" id="AHE55200.1"/>
    </source>
</evidence>
<dbReference type="EMBL" id="CP006644">
    <property type="protein sequence ID" value="AHE55200.1"/>
    <property type="molecule type" value="Genomic_DNA"/>
</dbReference>
<dbReference type="InterPro" id="IPR052159">
    <property type="entry name" value="Competence_DNA_uptake"/>
</dbReference>
<dbReference type="RefSeq" id="WP_025293386.1">
    <property type="nucleotide sequence ID" value="NZ_CP006644.1"/>
</dbReference>
<dbReference type="PANTHER" id="PTHR30619:SF1">
    <property type="entry name" value="RECOMBINATION PROTEIN 2"/>
    <property type="match status" value="1"/>
</dbReference>
<dbReference type="Gene3D" id="3.60.15.10">
    <property type="entry name" value="Ribonuclease Z/Hydroxyacylglutathione hydrolase-like"/>
    <property type="match status" value="1"/>
</dbReference>
<evidence type="ECO:0000259" key="2">
    <source>
        <dbReference type="Pfam" id="PF00753"/>
    </source>
</evidence>
<sequence>MRLDRRAFLAAIAASAAGRAGAATGDRDVVGEALRPWRPGGLDIHHIATGRGDSTLVIGPDGSSLMIDAGASSTVAPPTLAPLPDSGRRPGEWIARYALRRLADTGGRAIDAFLATHQHPDHIGDVDANAPLAPDGRYRLTGVSDVDALVPIRRLIDRGYPDYAVPVPSQAPFQRNYQAYVASRRARGLAVERFRPGALDQLRSGSAAPGYAIRNIAANGQVWTGEDDAVRTRFPSMAGLPPRDVPDENVWSAAIRISLGRFAYFAAGDLTSSTYDGALPWRDMESAAAEAAGPVSVAVAPHHGMFDATGPGAVRALDAQVWIIQAWHALHPSPSTLDRLLNGRSARVPRIFATAMADPTATASPWLTNRLASRQGHVIVRVATGGDRYSVVITDSRDERDRVTGVFGPFDCRK</sequence>
<dbReference type="AlphaFoldDB" id="W0AHS4"/>
<proteinExistence type="predicted"/>
<accession>W0AHS4</accession>
<dbReference type="SUPFAM" id="SSF56281">
    <property type="entry name" value="Metallo-hydrolase/oxidoreductase"/>
    <property type="match status" value="1"/>
</dbReference>
<keyword evidence="1" id="KW-0732">Signal</keyword>
<feature type="signal peptide" evidence="1">
    <location>
        <begin position="1"/>
        <end position="22"/>
    </location>
</feature>
<dbReference type="InterPro" id="IPR001279">
    <property type="entry name" value="Metallo-B-lactamas"/>
</dbReference>
<dbReference type="Proteomes" id="UP000018851">
    <property type="component" value="Chromosome"/>
</dbReference>
<evidence type="ECO:0000313" key="4">
    <source>
        <dbReference type="Proteomes" id="UP000018851"/>
    </source>
</evidence>
<dbReference type="Pfam" id="PF00753">
    <property type="entry name" value="Lactamase_B"/>
    <property type="match status" value="1"/>
</dbReference>
<dbReference type="HOGENOM" id="CLU_660401_0_0_5"/>
<gene>
    <name evidence="3" type="ORF">NX02_17630</name>
</gene>
<feature type="domain" description="Metallo-beta-lactamase" evidence="2">
    <location>
        <begin position="53"/>
        <end position="127"/>
    </location>
</feature>
<dbReference type="OrthoDB" id="9761531at2"/>
<dbReference type="eggNOG" id="COG2333">
    <property type="taxonomic scope" value="Bacteria"/>
</dbReference>
<dbReference type="KEGG" id="ssan:NX02_17630"/>
<dbReference type="PROSITE" id="PS51318">
    <property type="entry name" value="TAT"/>
    <property type="match status" value="1"/>
</dbReference>
<keyword evidence="4" id="KW-1185">Reference proteome</keyword>